<dbReference type="AlphaFoldDB" id="A0A4Y2UV47"/>
<dbReference type="SUPFAM" id="SSF56672">
    <property type="entry name" value="DNA/RNA polymerases"/>
    <property type="match status" value="1"/>
</dbReference>
<dbReference type="EMBL" id="BGPR01039948">
    <property type="protein sequence ID" value="GBO15994.1"/>
    <property type="molecule type" value="Genomic_DNA"/>
</dbReference>
<reference evidence="2 3" key="1">
    <citation type="journal article" date="2019" name="Sci. Rep.">
        <title>Orb-weaving spider Araneus ventricosus genome elucidates the spidroin gene catalogue.</title>
        <authorList>
            <person name="Kono N."/>
            <person name="Nakamura H."/>
            <person name="Ohtoshi R."/>
            <person name="Moran D.A.P."/>
            <person name="Shinohara A."/>
            <person name="Yoshida Y."/>
            <person name="Fujiwara M."/>
            <person name="Mori M."/>
            <person name="Tomita M."/>
            <person name="Arakawa K."/>
        </authorList>
    </citation>
    <scope>NUCLEOTIDE SEQUENCE [LARGE SCALE GENOMIC DNA]</scope>
</reference>
<dbReference type="PANTHER" id="PTHR24559:SF454">
    <property type="entry name" value="RIBONUCLEASE H"/>
    <property type="match status" value="1"/>
</dbReference>
<dbReference type="Proteomes" id="UP000499080">
    <property type="component" value="Unassembled WGS sequence"/>
</dbReference>
<accession>A0A4Y2UV47</accession>
<dbReference type="Pfam" id="PF00078">
    <property type="entry name" value="RVT_1"/>
    <property type="match status" value="1"/>
</dbReference>
<gene>
    <name evidence="2" type="primary">TY3B-G_464</name>
    <name evidence="2" type="ORF">AVEN_16062_1</name>
</gene>
<evidence type="ECO:0000259" key="1">
    <source>
        <dbReference type="Pfam" id="PF00078"/>
    </source>
</evidence>
<dbReference type="GO" id="GO:0071897">
    <property type="term" value="P:DNA biosynthetic process"/>
    <property type="evidence" value="ECO:0007669"/>
    <property type="project" value="UniProtKB-ARBA"/>
</dbReference>
<feature type="domain" description="Reverse transcriptase" evidence="1">
    <location>
        <begin position="65"/>
        <end position="211"/>
    </location>
</feature>
<dbReference type="CDD" id="cd01647">
    <property type="entry name" value="RT_LTR"/>
    <property type="match status" value="1"/>
</dbReference>
<sequence>MHSVTHYIQFIENTPIHSKTYRISSRQTEILKTEIDKILRHKIIEIGDLDCTSPMILVEVAGRDPRPYTDYRKLNKLTKTQFFSLPNTEQREETVAAAKYISVLHLRKGYWQIPLTPNSQRLVTFVTSFGTFRPLRMPFDLKNAPFTFSKITAEILHACEYFAVPYLGNVSIYCNSWEEHRNNMNGIFTKIKDAGLTIKPIKWKFAQDRFKSHCRSWYKNTL</sequence>
<dbReference type="InterPro" id="IPR053134">
    <property type="entry name" value="RNA-dir_DNA_polymerase"/>
</dbReference>
<dbReference type="InterPro" id="IPR043128">
    <property type="entry name" value="Rev_trsase/Diguanyl_cyclase"/>
</dbReference>
<dbReference type="Gene3D" id="3.10.10.10">
    <property type="entry name" value="HIV Type 1 Reverse Transcriptase, subunit A, domain 1"/>
    <property type="match status" value="1"/>
</dbReference>
<dbReference type="PANTHER" id="PTHR24559">
    <property type="entry name" value="TRANSPOSON TY3-I GAG-POL POLYPROTEIN"/>
    <property type="match status" value="1"/>
</dbReference>
<evidence type="ECO:0000313" key="3">
    <source>
        <dbReference type="Proteomes" id="UP000499080"/>
    </source>
</evidence>
<dbReference type="InterPro" id="IPR043502">
    <property type="entry name" value="DNA/RNA_pol_sf"/>
</dbReference>
<comment type="caution">
    <text evidence="2">The sequence shown here is derived from an EMBL/GenBank/DDBJ whole genome shotgun (WGS) entry which is preliminary data.</text>
</comment>
<dbReference type="Gene3D" id="3.30.70.270">
    <property type="match status" value="1"/>
</dbReference>
<organism evidence="2 3">
    <name type="scientific">Araneus ventricosus</name>
    <name type="common">Orbweaver spider</name>
    <name type="synonym">Epeira ventricosa</name>
    <dbReference type="NCBI Taxonomy" id="182803"/>
    <lineage>
        <taxon>Eukaryota</taxon>
        <taxon>Metazoa</taxon>
        <taxon>Ecdysozoa</taxon>
        <taxon>Arthropoda</taxon>
        <taxon>Chelicerata</taxon>
        <taxon>Arachnida</taxon>
        <taxon>Araneae</taxon>
        <taxon>Araneomorphae</taxon>
        <taxon>Entelegynae</taxon>
        <taxon>Araneoidea</taxon>
        <taxon>Araneidae</taxon>
        <taxon>Araneus</taxon>
    </lineage>
</organism>
<keyword evidence="3" id="KW-1185">Reference proteome</keyword>
<proteinExistence type="predicted"/>
<protein>
    <submittedName>
        <fullName evidence="2">Transposon Ty3-G Gag-Pol polyprotein</fullName>
    </submittedName>
</protein>
<evidence type="ECO:0000313" key="2">
    <source>
        <dbReference type="EMBL" id="GBO15994.1"/>
    </source>
</evidence>
<dbReference type="InterPro" id="IPR000477">
    <property type="entry name" value="RT_dom"/>
</dbReference>
<name>A0A4Y2UV47_ARAVE</name>